<accession>A0A3T1CHB0</accession>
<proteinExistence type="predicted"/>
<dbReference type="EMBL" id="AP019389">
    <property type="protein sequence ID" value="BBI20371.1"/>
    <property type="molecule type" value="Genomic_DNA"/>
</dbReference>
<keyword evidence="2" id="KW-1185">Reference proteome</keyword>
<name>A0A3T1CHB0_9SPHN</name>
<dbReference type="Proteomes" id="UP000290057">
    <property type="component" value="Chromosome"/>
</dbReference>
<sequence length="163" mass="17809">MKHYPPRSHRPRRPSITIPPFHAVPLRHRTDGWAPVRQAEFIGHLAATRSVAAAARGVSMARETAYRLRARFGAQGFAAAWDVALASVQSEAGRARLDAALEAARAAKQADRKVTIAELEWRVASGLWQVMLRGGRYVGVVRKPDETALLALLSRTRAAAGRA</sequence>
<dbReference type="AlphaFoldDB" id="A0A3T1CHB0"/>
<dbReference type="RefSeq" id="WP_130586258.1">
    <property type="nucleotide sequence ID" value="NZ_AP019389.1"/>
</dbReference>
<evidence type="ECO:0000313" key="1">
    <source>
        <dbReference type="EMBL" id="BBI20371.1"/>
    </source>
</evidence>
<evidence type="ECO:0000313" key="2">
    <source>
        <dbReference type="Proteomes" id="UP000290057"/>
    </source>
</evidence>
<organism evidence="1 2">
    <name type="scientific">Qipengyuania flava</name>
    <dbReference type="NCBI Taxonomy" id="192812"/>
    <lineage>
        <taxon>Bacteria</taxon>
        <taxon>Pseudomonadati</taxon>
        <taxon>Pseudomonadota</taxon>
        <taxon>Alphaproteobacteria</taxon>
        <taxon>Sphingomonadales</taxon>
        <taxon>Erythrobacteraceae</taxon>
        <taxon>Qipengyuania</taxon>
    </lineage>
</organism>
<gene>
    <name evidence="1" type="ORF">EKJ_12180</name>
</gene>
<protein>
    <submittedName>
        <fullName evidence="1">Uncharacterized protein</fullName>
    </submittedName>
</protein>
<reference evidence="1 2" key="1">
    <citation type="submission" date="2019-01" db="EMBL/GenBank/DDBJ databases">
        <title>Complete genome sequence of Erythrobacter flavus KJ5.</title>
        <authorList>
            <person name="Kanesaki Y."/>
            <person name="Brotosudarmo T."/>
            <person name="Moriuchi R."/>
            <person name="Awai K."/>
        </authorList>
    </citation>
    <scope>NUCLEOTIDE SEQUENCE [LARGE SCALE GENOMIC DNA]</scope>
    <source>
        <strain evidence="1 2">KJ5</strain>
    </source>
</reference>